<reference evidence="9 10" key="1">
    <citation type="submission" date="2017-06" db="EMBL/GenBank/DDBJ databases">
        <authorList>
            <person name="Mageeney C.M."/>
            <person name="Olugbade I.D."/>
            <person name="Kenna M.A."/>
            <person name="Ware V.C."/>
            <person name="Garlena R.A."/>
            <person name="Russell D.A."/>
            <person name="Pope W.H."/>
            <person name="Jacobs-Sera D."/>
            <person name="Hendrix R.W."/>
            <person name="Hatfull G.F."/>
        </authorList>
    </citation>
    <scope>NUCLEOTIDE SEQUENCE [LARGE SCALE GENOMIC DNA]</scope>
</reference>
<dbReference type="PROSITE" id="PS50988">
    <property type="entry name" value="TROVE"/>
    <property type="match status" value="1"/>
</dbReference>
<evidence type="ECO:0000256" key="4">
    <source>
        <dbReference type="ARBA" id="ARBA00022723"/>
    </source>
</evidence>
<dbReference type="SUPFAM" id="SSF53300">
    <property type="entry name" value="vWA-like"/>
    <property type="match status" value="1"/>
</dbReference>
<dbReference type="InterPro" id="IPR008858">
    <property type="entry name" value="TROVE_dom"/>
</dbReference>
<evidence type="ECO:0000256" key="5">
    <source>
        <dbReference type="ARBA" id="ARBA00022884"/>
    </source>
</evidence>
<gene>
    <name evidence="9" type="ORF">SEA_SUSHI23_124</name>
</gene>
<dbReference type="InterPro" id="IPR037214">
    <property type="entry name" value="TROVE_dom_sf"/>
</dbReference>
<dbReference type="EMBL" id="MF358542">
    <property type="protein sequence ID" value="ASR76545.1"/>
    <property type="molecule type" value="Genomic_DNA"/>
</dbReference>
<sequence>MSNALNTAAKGLNKTPQSQKAKAGQVKNNAGGFVFQVSDQARLERFLILGVDGGTYYVKESAHARSNVQFLNEMIERDEASVLNTIVDVSVNGRAYKQSPALFALASVIANGKDKQAVKAVFNRVVRTGTHLYELLNYLTSMNVGWGRSKREIVASWFDRDADKLAYQAVKYRSRKFGEQTWTLRDVMRLSHPRDVNTSVADFVLGKPHDATDDLRVIEGFKKMQRAQSVEDVHSVLREYEMLSWETIPTQFLKDVSVWKRIFANGQLRGQALVRNITRLARIGAFQDMRFAAAYAGQLTNQEMIVQTRLHPINFLNASVVYNEGQMKTVRDRWGFEREERVKDWTTESVIADALNEGFHKAFKAVEPAGKRTMLALDVSGSMSAKANGLDLSCAQVSAAMSMAIARTEPAHIIRGFTSNGYGWSGRNSDLTDLGISAKTDLATAMRNVQRHNWGGTDCSLPMRWALDRGIEVDTFVIITDNDTWAGEIHPFQALKEYRKKTGIPARLAVLGVQATEFTIADPSDAGMMDFVGFDSNAPRVLADFSAGRI</sequence>
<protein>
    <submittedName>
        <fullName evidence="9">Ro-like RNA binding protein</fullName>
    </submittedName>
</protein>
<keyword evidence="4" id="KW-0479">Metal-binding</keyword>
<evidence type="ECO:0000259" key="8">
    <source>
        <dbReference type="PROSITE" id="PS50988"/>
    </source>
</evidence>
<keyword evidence="3" id="KW-0963">Cytoplasm</keyword>
<dbReference type="InterPro" id="IPR040322">
    <property type="entry name" value="TROVE2"/>
</dbReference>
<dbReference type="Proteomes" id="UP000225758">
    <property type="component" value="Segment"/>
</dbReference>
<proteinExistence type="inferred from homology"/>
<evidence type="ECO:0000256" key="2">
    <source>
        <dbReference type="ARBA" id="ARBA00007814"/>
    </source>
</evidence>
<dbReference type="InterPro" id="IPR056800">
    <property type="entry name" value="vWA_Ro60"/>
</dbReference>
<dbReference type="PANTHER" id="PTHR14202:SF0">
    <property type="entry name" value="RNA-BINDING PROTEIN RO60"/>
    <property type="match status" value="1"/>
</dbReference>
<dbReference type="PANTHER" id="PTHR14202">
    <property type="entry name" value="60 KDA RIBONUCLEOPROTEIN SSA/RO"/>
    <property type="match status" value="1"/>
</dbReference>
<dbReference type="SUPFAM" id="SSF140864">
    <property type="entry name" value="TROVE domain-like"/>
    <property type="match status" value="1"/>
</dbReference>
<feature type="domain" description="TROVE" evidence="8">
    <location>
        <begin position="26"/>
        <end position="371"/>
    </location>
</feature>
<organism evidence="9 10">
    <name type="scientific">Streptomyces phage Sushi23</name>
    <dbReference type="NCBI Taxonomy" id="2015806"/>
    <lineage>
        <taxon>Viruses</taxon>
        <taxon>Duplodnaviria</taxon>
        <taxon>Heunggongvirae</taxon>
        <taxon>Uroviricota</taxon>
        <taxon>Caudoviricetes</taxon>
        <taxon>Stanwilliamsviridae</taxon>
        <taxon>Boydwoodruffvirinae</taxon>
        <taxon>Samistivirus</taxon>
        <taxon>Samistivirus peebs</taxon>
    </lineage>
</organism>
<dbReference type="Gene3D" id="3.40.50.410">
    <property type="entry name" value="von Willebrand factor, type A domain"/>
    <property type="match status" value="2"/>
</dbReference>
<evidence type="ECO:0000256" key="1">
    <source>
        <dbReference type="ARBA" id="ARBA00004496"/>
    </source>
</evidence>
<evidence type="ECO:0000256" key="7">
    <source>
        <dbReference type="SAM" id="MobiDB-lite"/>
    </source>
</evidence>
<feature type="region of interest" description="Disordered" evidence="7">
    <location>
        <begin position="1"/>
        <end position="24"/>
    </location>
</feature>
<evidence type="ECO:0000313" key="10">
    <source>
        <dbReference type="Proteomes" id="UP000225758"/>
    </source>
</evidence>
<dbReference type="InterPro" id="IPR036465">
    <property type="entry name" value="vWFA_dom_sf"/>
</dbReference>
<accession>A0A222YZ60</accession>
<dbReference type="GO" id="GO:0046872">
    <property type="term" value="F:metal ion binding"/>
    <property type="evidence" value="ECO:0007669"/>
    <property type="project" value="UniProtKB-KW"/>
</dbReference>
<evidence type="ECO:0000256" key="3">
    <source>
        <dbReference type="ARBA" id="ARBA00022490"/>
    </source>
</evidence>
<keyword evidence="6" id="KW-0687">Ribonucleoprotein</keyword>
<name>A0A222YZ60_9CAUD</name>
<keyword evidence="5" id="KW-0694">RNA-binding</keyword>
<evidence type="ECO:0000313" key="9">
    <source>
        <dbReference type="EMBL" id="ASR76545.1"/>
    </source>
</evidence>
<dbReference type="Pfam" id="PF25045">
    <property type="entry name" value="vWA_Ro60"/>
    <property type="match status" value="1"/>
</dbReference>
<evidence type="ECO:0000256" key="6">
    <source>
        <dbReference type="ARBA" id="ARBA00023274"/>
    </source>
</evidence>
<comment type="similarity">
    <text evidence="2">Belongs to the Ro 60 kDa family.</text>
</comment>
<dbReference type="Pfam" id="PF05731">
    <property type="entry name" value="TROVE"/>
    <property type="match status" value="1"/>
</dbReference>
<dbReference type="GO" id="GO:1990904">
    <property type="term" value="C:ribonucleoprotein complex"/>
    <property type="evidence" value="ECO:0007669"/>
    <property type="project" value="UniProtKB-KW"/>
</dbReference>
<comment type="subcellular location">
    <subcellularLocation>
        <location evidence="1">Cytoplasm</location>
    </subcellularLocation>
</comment>
<dbReference type="GO" id="GO:0003723">
    <property type="term" value="F:RNA binding"/>
    <property type="evidence" value="ECO:0007669"/>
    <property type="project" value="UniProtKB-KW"/>
</dbReference>